<accession>A0A916QLG3</accession>
<sequence>MDFRIFSKPALALSAFALIGLSATDPVVAQDAVDYSQESNWLCLPENPRACEIDMSTTVIEANGNTRMQAWSDNPLAHIDCFYVYPTVSQDNSPNSDMVAGPEEYNVVRSQFARLGSECRTFAPLYRQVTLPALRARISGDDSMAAPDTQMGYNDVLNAWNHYLENYNNGRGVVLVGHSQGAGVLTRLIVNEIENKPVQEQILSAMLLGTTVQVPDGRNVGGTFTSMPVCESAGQIGCIISYVTFRSDVPPPDNASFGRNGNGTYAVCTNPAQLAKGANELHAYLSNTQADGFSSEGPAPWVDGGMAIHTPFVSVPGLLSGECVNNGRFHYLEITVNADPDDPRTDEIVGDVMNPDGSVNAGWGLHLIDVNVAMGDLQAIVHEQSRTWELQR</sequence>
<dbReference type="RefSeq" id="WP_068810583.1">
    <property type="nucleotide sequence ID" value="NZ_BMIY01000013.1"/>
</dbReference>
<evidence type="ECO:0000256" key="1">
    <source>
        <dbReference type="SAM" id="SignalP"/>
    </source>
</evidence>
<dbReference type="Proteomes" id="UP000627715">
    <property type="component" value="Unassembled WGS sequence"/>
</dbReference>
<gene>
    <name evidence="2" type="ORF">GCM10011403_27840</name>
</gene>
<dbReference type="Pfam" id="PF11288">
    <property type="entry name" value="DUF3089"/>
    <property type="match status" value="1"/>
</dbReference>
<evidence type="ECO:0000313" key="3">
    <source>
        <dbReference type="Proteomes" id="UP000627715"/>
    </source>
</evidence>
<dbReference type="AlphaFoldDB" id="A0A916QLG3"/>
<dbReference type="OrthoDB" id="9794645at2"/>
<dbReference type="InterPro" id="IPR029058">
    <property type="entry name" value="AB_hydrolase_fold"/>
</dbReference>
<dbReference type="EMBL" id="BMIY01000013">
    <property type="protein sequence ID" value="GFZ82644.1"/>
    <property type="molecule type" value="Genomic_DNA"/>
</dbReference>
<proteinExistence type="predicted"/>
<feature type="chain" id="PRO_5037272091" evidence="1">
    <location>
        <begin position="30"/>
        <end position="392"/>
    </location>
</feature>
<name>A0A916QLG3_9GAMM</name>
<dbReference type="Gene3D" id="3.40.50.1820">
    <property type="entry name" value="alpha/beta hydrolase"/>
    <property type="match status" value="1"/>
</dbReference>
<evidence type="ECO:0000313" key="2">
    <source>
        <dbReference type="EMBL" id="GFZ82644.1"/>
    </source>
</evidence>
<protein>
    <submittedName>
        <fullName evidence="2">Lysophospholipase</fullName>
    </submittedName>
</protein>
<organism evidence="2 3">
    <name type="scientific">Pseudohongiella nitratireducens</name>
    <dbReference type="NCBI Taxonomy" id="1768907"/>
    <lineage>
        <taxon>Bacteria</taxon>
        <taxon>Pseudomonadati</taxon>
        <taxon>Pseudomonadota</taxon>
        <taxon>Gammaproteobacteria</taxon>
        <taxon>Pseudomonadales</taxon>
        <taxon>Pseudohongiellaceae</taxon>
        <taxon>Pseudohongiella</taxon>
    </lineage>
</organism>
<dbReference type="InterPro" id="IPR021440">
    <property type="entry name" value="DUF3089"/>
</dbReference>
<comment type="caution">
    <text evidence="2">The sequence shown here is derived from an EMBL/GenBank/DDBJ whole genome shotgun (WGS) entry which is preliminary data.</text>
</comment>
<feature type="signal peptide" evidence="1">
    <location>
        <begin position="1"/>
        <end position="29"/>
    </location>
</feature>
<reference evidence="2" key="1">
    <citation type="journal article" date="2014" name="Int. J. Syst. Evol. Microbiol.">
        <title>Complete genome sequence of Corynebacterium casei LMG S-19264T (=DSM 44701T), isolated from a smear-ripened cheese.</title>
        <authorList>
            <consortium name="US DOE Joint Genome Institute (JGI-PGF)"/>
            <person name="Walter F."/>
            <person name="Albersmeier A."/>
            <person name="Kalinowski J."/>
            <person name="Ruckert C."/>
        </authorList>
    </citation>
    <scope>NUCLEOTIDE SEQUENCE</scope>
    <source>
        <strain evidence="2">CGMCC 1.15425</strain>
    </source>
</reference>
<keyword evidence="1" id="KW-0732">Signal</keyword>
<reference evidence="2" key="2">
    <citation type="submission" date="2020-09" db="EMBL/GenBank/DDBJ databases">
        <authorList>
            <person name="Sun Q."/>
            <person name="Zhou Y."/>
        </authorList>
    </citation>
    <scope>NUCLEOTIDE SEQUENCE</scope>
    <source>
        <strain evidence="2">CGMCC 1.15425</strain>
    </source>
</reference>
<dbReference type="SUPFAM" id="SSF53474">
    <property type="entry name" value="alpha/beta-Hydrolases"/>
    <property type="match status" value="1"/>
</dbReference>
<keyword evidence="3" id="KW-1185">Reference proteome</keyword>